<dbReference type="Pfam" id="PF25351">
    <property type="entry name" value="PH_BUD3_C"/>
    <property type="match status" value="1"/>
</dbReference>
<reference evidence="4" key="1">
    <citation type="journal article" date="2021" name="Nat. Commun.">
        <title>Genetic determinants of endophytism in the Arabidopsis root mycobiome.</title>
        <authorList>
            <person name="Mesny F."/>
            <person name="Miyauchi S."/>
            <person name="Thiergart T."/>
            <person name="Pickel B."/>
            <person name="Atanasova L."/>
            <person name="Karlsson M."/>
            <person name="Huettel B."/>
            <person name="Barry K.W."/>
            <person name="Haridas S."/>
            <person name="Chen C."/>
            <person name="Bauer D."/>
            <person name="Andreopoulos W."/>
            <person name="Pangilinan J."/>
            <person name="LaButti K."/>
            <person name="Riley R."/>
            <person name="Lipzen A."/>
            <person name="Clum A."/>
            <person name="Drula E."/>
            <person name="Henrissat B."/>
            <person name="Kohler A."/>
            <person name="Grigoriev I.V."/>
            <person name="Martin F.M."/>
            <person name="Hacquard S."/>
        </authorList>
    </citation>
    <scope>NUCLEOTIDE SEQUENCE</scope>
    <source>
        <strain evidence="4">MPI-SDFR-AT-0073</strain>
    </source>
</reference>
<evidence type="ECO:0000256" key="2">
    <source>
        <dbReference type="SAM" id="MobiDB-lite"/>
    </source>
</evidence>
<dbReference type="Pfam" id="PF00621">
    <property type="entry name" value="RhoGEF"/>
    <property type="match status" value="1"/>
</dbReference>
<comment type="caution">
    <text evidence="4">The sequence shown here is derived from an EMBL/GenBank/DDBJ whole genome shotgun (WGS) entry which is preliminary data.</text>
</comment>
<dbReference type="EMBL" id="JAGPXC010000001">
    <property type="protein sequence ID" value="KAH6659887.1"/>
    <property type="molecule type" value="Genomic_DNA"/>
</dbReference>
<feature type="region of interest" description="Disordered" evidence="2">
    <location>
        <begin position="1112"/>
        <end position="1212"/>
    </location>
</feature>
<dbReference type="SUPFAM" id="SSF48065">
    <property type="entry name" value="DBL homology domain (DH-domain)"/>
    <property type="match status" value="1"/>
</dbReference>
<feature type="region of interest" description="Disordered" evidence="2">
    <location>
        <begin position="328"/>
        <end position="355"/>
    </location>
</feature>
<dbReference type="SMART" id="SM00325">
    <property type="entry name" value="RhoGEF"/>
    <property type="match status" value="1"/>
</dbReference>
<dbReference type="RefSeq" id="XP_045964018.1">
    <property type="nucleotide sequence ID" value="XM_046104499.1"/>
</dbReference>
<name>A0A9P8UX77_9PEZI</name>
<dbReference type="GO" id="GO:0005737">
    <property type="term" value="C:cytoplasm"/>
    <property type="evidence" value="ECO:0007669"/>
    <property type="project" value="TreeGrafter"/>
</dbReference>
<dbReference type="Proteomes" id="UP000758603">
    <property type="component" value="Unassembled WGS sequence"/>
</dbReference>
<dbReference type="GO" id="GO:0005085">
    <property type="term" value="F:guanyl-nucleotide exchange factor activity"/>
    <property type="evidence" value="ECO:0007669"/>
    <property type="project" value="InterPro"/>
</dbReference>
<accession>A0A9P8UX77</accession>
<feature type="compositionally biased region" description="Polar residues" evidence="2">
    <location>
        <begin position="1237"/>
        <end position="1262"/>
    </location>
</feature>
<dbReference type="InterPro" id="IPR035899">
    <property type="entry name" value="DBL_dom_sf"/>
</dbReference>
<feature type="region of interest" description="Disordered" evidence="2">
    <location>
        <begin position="1237"/>
        <end position="1351"/>
    </location>
</feature>
<dbReference type="PROSITE" id="PS50010">
    <property type="entry name" value="DH_2"/>
    <property type="match status" value="1"/>
</dbReference>
<evidence type="ECO:0000313" key="5">
    <source>
        <dbReference type="Proteomes" id="UP000758603"/>
    </source>
</evidence>
<evidence type="ECO:0000313" key="4">
    <source>
        <dbReference type="EMBL" id="KAH6659887.1"/>
    </source>
</evidence>
<dbReference type="InterPro" id="IPR057454">
    <property type="entry name" value="Bud3_C"/>
</dbReference>
<protein>
    <recommendedName>
        <fullName evidence="3">DH domain-containing protein</fullName>
    </recommendedName>
</protein>
<dbReference type="GeneID" id="70133390"/>
<feature type="domain" description="DH" evidence="3">
    <location>
        <begin position="249"/>
        <end position="465"/>
    </location>
</feature>
<evidence type="ECO:0000259" key="3">
    <source>
        <dbReference type="PROSITE" id="PS50010"/>
    </source>
</evidence>
<dbReference type="PANTHER" id="PTHR12673:SF261">
    <property type="entry name" value="BUD3"/>
    <property type="match status" value="1"/>
</dbReference>
<feature type="compositionally biased region" description="Low complexity" evidence="2">
    <location>
        <begin position="1331"/>
        <end position="1342"/>
    </location>
</feature>
<dbReference type="InterPro" id="IPR000219">
    <property type="entry name" value="DH_dom"/>
</dbReference>
<proteinExistence type="predicted"/>
<feature type="compositionally biased region" description="Polar residues" evidence="2">
    <location>
        <begin position="1281"/>
        <end position="1293"/>
    </location>
</feature>
<gene>
    <name evidence="4" type="ORF">BKA67DRAFT_589671</name>
</gene>
<dbReference type="PANTHER" id="PTHR12673">
    <property type="entry name" value="FACIOGENITAL DYSPLASIA PROTEIN"/>
    <property type="match status" value="1"/>
</dbReference>
<sequence>MVRVTEELALSPEHVTLYHTTDPLLGHLPILILHGPSTTANYTFNSSRVQLHIYSPAGFQSFPRVTISPNSPFYDVVNFLPREFQGDEITRALAFGLFKYFSELPETVKAHVRHQYPTTKGRRPGSSPTLFGEQHAADIAQNMVSSERSAEIIPKLQMALQTQHITNVDIDLVLPPGSIVPLLPEDYENLPEDEDDIMDPTLRQYGMYTPLVRLFGETMFMPTSRLRRAPSKPTALNRQKSFASEQKLELRRKLAELVDTEERYVMKLNELVKHIADEYRQKATRKSSNSFSPPMEDVEKLFPRSSETMLQINGGFMQELRKIMDETEEEAMEDMESGPSSRSGIPGSSAGKSKDPSGALAIARVMLEWFPQFTDCYQDYIRASQDFPQLITSFIDQQSSFSQRVAVTGEQHLRSTVIEPVQRLPRYSLVIDQIVNCLPMTHPALQPMLKARDIIANICSMDDPLADKPHVSTRLRNMIQSWPNDLEPRGRLIVATDFSELPAPYDADAPIDINTDEQAGIFLLFADCVVLVKKIYGCNMTARDLLREIDKPSAAGLLATMTNAAGGEGTYELAFAGWHDLAAVRFTESSDSRMIWMTSSKEMHGAHASEYVKNTGLTSRCFVLEESYEGKSAKWSEDVVKARVEGRFGEAEREDPRWTLRSLRMPDTSLGLYTAVFQEGLDQLIEGRKEPAPIRIVVDHEKGTKGSPIGHYGVEIVSDIKTGDMKKVAIITVGLTGKKSNDETVLEDFLPTLARRIIHLLSTQFSVANPNIAAALVSFHTKILRGLNLTNRLEKSRSFLTTSPVKMLTSFLGGGSSTISETNMGTKSPRAPVSSLFPAPAISRSNSSIKDSASIFGSAKSRDGIKLGIDDQPENPLVRLEQTFTGYMASLHEQKGNFIARMIINRGAVDELAVNDLYNKLIENPFETETPPELTADVVFVAFEKFVKIAWREQMGAIMSMKSLEALQERASKRVVGEFADFVRFMFGDMAPQNRRAFTALVKLLAALLDGCANDGDRGALTLAFAELLVDDDSAQNYINLLDRLVQDCDRIFDHPTFDLEASLSRADSIYESMSLANRGAKSHTGSLTSNTSSLRRKLGFDTLLRQNSKTEERPSVWRTLSKHGRGNSVSESSSLSKATGGKSRSIDMGTAPNKLRRPGSRDRPPLAGAFDDTFTRPLSSHRLETIGDLVEPTEDATPKTPRRKRRSSLSDLRSLMVTTSLQDEDEPLQPLSHIQETSQKLNSGPKMPSSTRIPMSPMSNGRTDRQKENILGSPFRGSPNPFQTPAQSSPTESPVKGHNKGFSTSSIPTLKSIKLATPRTDSPMRPPLSPTRSSTSTRLRLQSPQKLRERLQSEKQAVEDVDANLQSELSKIASDMARMTSTLPRSNTVDLRKLSSSVNALESRIPVLIKEIGDRQETLQRDMDNTLKATEAKVKEIDQLYRESTAENELLYEKFNSELAKIVRALKGKSGEKEEIMTKMKEATDETARMKKENARLRREMASLRAMVKGAVTETA</sequence>
<dbReference type="OrthoDB" id="4066896at2759"/>
<feature type="coiled-coil region" evidence="1">
    <location>
        <begin position="1428"/>
        <end position="1515"/>
    </location>
</feature>
<organism evidence="4 5">
    <name type="scientific">Truncatella angustata</name>
    <dbReference type="NCBI Taxonomy" id="152316"/>
    <lineage>
        <taxon>Eukaryota</taxon>
        <taxon>Fungi</taxon>
        <taxon>Dikarya</taxon>
        <taxon>Ascomycota</taxon>
        <taxon>Pezizomycotina</taxon>
        <taxon>Sordariomycetes</taxon>
        <taxon>Xylariomycetidae</taxon>
        <taxon>Amphisphaeriales</taxon>
        <taxon>Sporocadaceae</taxon>
        <taxon>Truncatella</taxon>
    </lineage>
</organism>
<feature type="compositionally biased region" description="Polar residues" evidence="2">
    <location>
        <begin position="1128"/>
        <end position="1138"/>
    </location>
</feature>
<dbReference type="InterPro" id="IPR051092">
    <property type="entry name" value="FYVE_RhoGEF_PH"/>
</dbReference>
<keyword evidence="1" id="KW-0175">Coiled coil</keyword>
<keyword evidence="5" id="KW-1185">Reference proteome</keyword>
<dbReference type="Gene3D" id="1.20.900.10">
    <property type="entry name" value="Dbl homology (DH) domain"/>
    <property type="match status" value="1"/>
</dbReference>
<evidence type="ECO:0000256" key="1">
    <source>
        <dbReference type="SAM" id="Coils"/>
    </source>
</evidence>
<feature type="compositionally biased region" description="Low complexity" evidence="2">
    <location>
        <begin position="337"/>
        <end position="351"/>
    </location>
</feature>